<dbReference type="eggNOG" id="ENOG502RZD1">
    <property type="taxonomic scope" value="Eukaryota"/>
</dbReference>
<dbReference type="PANTHER" id="PTHR11012">
    <property type="entry name" value="PROTEIN KINASE-LIKE DOMAIN-CONTAINING"/>
    <property type="match status" value="1"/>
</dbReference>
<dbReference type="SMART" id="SM00587">
    <property type="entry name" value="CHK"/>
    <property type="match status" value="2"/>
</dbReference>
<dbReference type="Proteomes" id="UP000009192">
    <property type="component" value="Unassembled WGS sequence"/>
</dbReference>
<proteinExistence type="predicted"/>
<dbReference type="KEGG" id="dmo:Dmoj_GI22567"/>
<evidence type="ECO:0000313" key="2">
    <source>
        <dbReference type="EMBL" id="EDW15821.2"/>
    </source>
</evidence>
<organism evidence="2 3">
    <name type="scientific">Drosophila mojavensis</name>
    <name type="common">Fruit fly</name>
    <dbReference type="NCBI Taxonomy" id="7230"/>
    <lineage>
        <taxon>Eukaryota</taxon>
        <taxon>Metazoa</taxon>
        <taxon>Ecdysozoa</taxon>
        <taxon>Arthropoda</taxon>
        <taxon>Hexapoda</taxon>
        <taxon>Insecta</taxon>
        <taxon>Pterygota</taxon>
        <taxon>Neoptera</taxon>
        <taxon>Endopterygota</taxon>
        <taxon>Diptera</taxon>
        <taxon>Brachycera</taxon>
        <taxon>Muscomorpha</taxon>
        <taxon>Ephydroidea</taxon>
        <taxon>Drosophilidae</taxon>
        <taxon>Drosophila</taxon>
    </lineage>
</organism>
<dbReference type="Pfam" id="PF02958">
    <property type="entry name" value="EcKL"/>
    <property type="match status" value="2"/>
</dbReference>
<dbReference type="Gene3D" id="3.90.1200.10">
    <property type="match status" value="2"/>
</dbReference>
<dbReference type="InterPro" id="IPR011009">
    <property type="entry name" value="Kinase-like_dom_sf"/>
</dbReference>
<sequence>MPDDVKTNTANSTVPDWVQPDAFVDLLKSSVKGFSRIKNFKVSSGVGAGENYSTVMLRVSIDVELEDGTERPVSYMLKVPHEAELFKMLMRQHNMFDVERNMYNIYVPEMEQLYRDAGVDIKFGAQAYSVKGATTEYILLEDLSPRGFKNSNRLEGLDQVHTEAALQRLAMWHAASAVRAAIKGAYPDQILMGFYKEENKIMMCEMNKQMTANFLNCCVTYDGHEEYLEQVRALQPKATEEIFKRSKPDPNEFNALNHGDFWSNNIMYSHDSFGKIKETYLIDFQLPKFGTVAQDLYYFLLSSTKFEDKLTKFDYYVKFYHENLLENLKLLKYPKALPTLCDLHISLFKHGLWGFYTAISVMSGILLDPTESARAEHFASDSVEAQDFKNLLYSNARYRKHIQVVMPWLFNRGALELSPKMSEATQANGHAESSDPNLPPWLPRISLQNAVRAQIGDFEKIRSVTPQPANTGDNYSTLMVRLLVEVELLDHSSKSVSFVLKAQPNNDVMAAILSKLRLFQKEEQMYHNFLPQFEKLYADAGKKIRFAPKAYKLDQDFGVDYVLMEDLNPNSFKNANRLAGLDQEHMEQVLAKLAAFHAASACYVEHNGLFGEDFTVGVFSEANRQLLQEFNASGAFLAQLKKWKNCQKIYEKLANSDDYLVDRLLQDQQLSTREFNVLNHGDCWNYNIMFLYDAFGSIKETLFVDFQVCKYGSPANDLYYLILSSAAPNIKTKQFDYLVRYYFDQLVDNLKLLQYHRPLPKLKNLHAALFRNGLAAYLVVSKVLPVVMLDKNEHPNLEDDDAKVKVAMYTNPKYVQVMTEVLPWLDNRGLLDWK</sequence>
<dbReference type="PANTHER" id="PTHR11012:SF6">
    <property type="entry name" value="CHK DOMAIN OV1-RELATED"/>
    <property type="match status" value="1"/>
</dbReference>
<dbReference type="SUPFAM" id="SSF56112">
    <property type="entry name" value="Protein kinase-like (PK-like)"/>
    <property type="match status" value="2"/>
</dbReference>
<feature type="domain" description="CHK kinase-like" evidence="1">
    <location>
        <begin position="562"/>
        <end position="752"/>
    </location>
</feature>
<dbReference type="AlphaFoldDB" id="B4KBW9"/>
<dbReference type="InParanoid" id="B4KBW9"/>
<dbReference type="GO" id="GO:0016740">
    <property type="term" value="F:transferase activity"/>
    <property type="evidence" value="ECO:0007669"/>
    <property type="project" value="UniProtKB-KW"/>
</dbReference>
<reference evidence="2 3" key="1">
    <citation type="journal article" date="2007" name="Nature">
        <title>Evolution of genes and genomes on the Drosophila phylogeny.</title>
        <authorList>
            <consortium name="Drosophila 12 Genomes Consortium"/>
            <person name="Clark A.G."/>
            <person name="Eisen M.B."/>
            <person name="Smith D.R."/>
            <person name="Bergman C.M."/>
            <person name="Oliver B."/>
            <person name="Markow T.A."/>
            <person name="Kaufman T.C."/>
            <person name="Kellis M."/>
            <person name="Gelbart W."/>
            <person name="Iyer V.N."/>
            <person name="Pollard D.A."/>
            <person name="Sackton T.B."/>
            <person name="Larracuente A.M."/>
            <person name="Singh N.D."/>
            <person name="Abad J.P."/>
            <person name="Abt D.N."/>
            <person name="Adryan B."/>
            <person name="Aguade M."/>
            <person name="Akashi H."/>
            <person name="Anderson W.W."/>
            <person name="Aquadro C.F."/>
            <person name="Ardell D.H."/>
            <person name="Arguello R."/>
            <person name="Artieri C.G."/>
            <person name="Barbash D.A."/>
            <person name="Barker D."/>
            <person name="Barsanti P."/>
            <person name="Batterham P."/>
            <person name="Batzoglou S."/>
            <person name="Begun D."/>
            <person name="Bhutkar A."/>
            <person name="Blanco E."/>
            <person name="Bosak S.A."/>
            <person name="Bradley R.K."/>
            <person name="Brand A.D."/>
            <person name="Brent M.R."/>
            <person name="Brooks A.N."/>
            <person name="Brown R.H."/>
            <person name="Butlin R.K."/>
            <person name="Caggese C."/>
            <person name="Calvi B.R."/>
            <person name="Bernardo de Carvalho A."/>
            <person name="Caspi A."/>
            <person name="Castrezana S."/>
            <person name="Celniker S.E."/>
            <person name="Chang J.L."/>
            <person name="Chapple C."/>
            <person name="Chatterji S."/>
            <person name="Chinwalla A."/>
            <person name="Civetta A."/>
            <person name="Clifton S.W."/>
            <person name="Comeron J.M."/>
            <person name="Costello J.C."/>
            <person name="Coyne J.A."/>
            <person name="Daub J."/>
            <person name="David R.G."/>
            <person name="Delcher A.L."/>
            <person name="Delehaunty K."/>
            <person name="Do C.B."/>
            <person name="Ebling H."/>
            <person name="Edwards K."/>
            <person name="Eickbush T."/>
            <person name="Evans J.D."/>
            <person name="Filipski A."/>
            <person name="Findeiss S."/>
            <person name="Freyhult E."/>
            <person name="Fulton L."/>
            <person name="Fulton R."/>
            <person name="Garcia A.C."/>
            <person name="Gardiner A."/>
            <person name="Garfield D.A."/>
            <person name="Garvin B.E."/>
            <person name="Gibson G."/>
            <person name="Gilbert D."/>
            <person name="Gnerre S."/>
            <person name="Godfrey J."/>
            <person name="Good R."/>
            <person name="Gotea V."/>
            <person name="Gravely B."/>
            <person name="Greenberg A.J."/>
            <person name="Griffiths-Jones S."/>
            <person name="Gross S."/>
            <person name="Guigo R."/>
            <person name="Gustafson E.A."/>
            <person name="Haerty W."/>
            <person name="Hahn M.W."/>
            <person name="Halligan D.L."/>
            <person name="Halpern A.L."/>
            <person name="Halter G.M."/>
            <person name="Han M.V."/>
            <person name="Heger A."/>
            <person name="Hillier L."/>
            <person name="Hinrichs A.S."/>
            <person name="Holmes I."/>
            <person name="Hoskins R.A."/>
            <person name="Hubisz M.J."/>
            <person name="Hultmark D."/>
            <person name="Huntley M.A."/>
            <person name="Jaffe D.B."/>
            <person name="Jagadeeshan S."/>
            <person name="Jeck W.R."/>
            <person name="Johnson J."/>
            <person name="Jones C.D."/>
            <person name="Jordan W.C."/>
            <person name="Karpen G.H."/>
            <person name="Kataoka E."/>
            <person name="Keightley P.D."/>
            <person name="Kheradpour P."/>
            <person name="Kirkness E.F."/>
            <person name="Koerich L.B."/>
            <person name="Kristiansen K."/>
            <person name="Kudrna D."/>
            <person name="Kulathinal R.J."/>
            <person name="Kumar S."/>
            <person name="Kwok R."/>
            <person name="Lander E."/>
            <person name="Langley C.H."/>
            <person name="Lapoint R."/>
            <person name="Lazzaro B.P."/>
            <person name="Lee S.J."/>
            <person name="Levesque L."/>
            <person name="Li R."/>
            <person name="Lin C.F."/>
            <person name="Lin M.F."/>
            <person name="Lindblad-Toh K."/>
            <person name="Llopart A."/>
            <person name="Long M."/>
            <person name="Low L."/>
            <person name="Lozovsky E."/>
            <person name="Lu J."/>
            <person name="Luo M."/>
            <person name="Machado C.A."/>
            <person name="Makalowski W."/>
            <person name="Marzo M."/>
            <person name="Matsuda M."/>
            <person name="Matzkin L."/>
            <person name="McAllister B."/>
            <person name="McBride C.S."/>
            <person name="McKernan B."/>
            <person name="McKernan K."/>
            <person name="Mendez-Lago M."/>
            <person name="Minx P."/>
            <person name="Mollenhauer M.U."/>
            <person name="Montooth K."/>
            <person name="Mount S.M."/>
            <person name="Mu X."/>
            <person name="Myers E."/>
            <person name="Negre B."/>
            <person name="Newfeld S."/>
            <person name="Nielsen R."/>
            <person name="Noor M.A."/>
            <person name="O'Grady P."/>
            <person name="Pachter L."/>
            <person name="Papaceit M."/>
            <person name="Parisi M.J."/>
            <person name="Parisi M."/>
            <person name="Parts L."/>
            <person name="Pedersen J.S."/>
            <person name="Pesole G."/>
            <person name="Phillippy A.M."/>
            <person name="Ponting C.P."/>
            <person name="Pop M."/>
            <person name="Porcelli D."/>
            <person name="Powell J.R."/>
            <person name="Prohaska S."/>
            <person name="Pruitt K."/>
            <person name="Puig M."/>
            <person name="Quesneville H."/>
            <person name="Ram K.R."/>
            <person name="Rand D."/>
            <person name="Rasmussen M.D."/>
            <person name="Reed L.K."/>
            <person name="Reenan R."/>
            <person name="Reily A."/>
            <person name="Remington K.A."/>
            <person name="Rieger T.T."/>
            <person name="Ritchie M.G."/>
            <person name="Robin C."/>
            <person name="Rogers Y.H."/>
            <person name="Rohde C."/>
            <person name="Rozas J."/>
            <person name="Rubenfield M.J."/>
            <person name="Ruiz A."/>
            <person name="Russo S."/>
            <person name="Salzberg S.L."/>
            <person name="Sanchez-Gracia A."/>
            <person name="Saranga D.J."/>
            <person name="Sato H."/>
            <person name="Schaeffer S.W."/>
            <person name="Schatz M.C."/>
            <person name="Schlenke T."/>
            <person name="Schwartz R."/>
            <person name="Segarra C."/>
            <person name="Singh R.S."/>
            <person name="Sirot L."/>
            <person name="Sirota M."/>
            <person name="Sisneros N.B."/>
            <person name="Smith C.D."/>
            <person name="Smith T.F."/>
            <person name="Spieth J."/>
            <person name="Stage D.E."/>
            <person name="Stark A."/>
            <person name="Stephan W."/>
            <person name="Strausberg R.L."/>
            <person name="Strempel S."/>
            <person name="Sturgill D."/>
            <person name="Sutton G."/>
            <person name="Sutton G.G."/>
            <person name="Tao W."/>
            <person name="Teichmann S."/>
            <person name="Tobari Y.N."/>
            <person name="Tomimura Y."/>
            <person name="Tsolas J.M."/>
            <person name="Valente V.L."/>
            <person name="Venter E."/>
            <person name="Venter J.C."/>
            <person name="Vicario S."/>
            <person name="Vieira F.G."/>
            <person name="Vilella A.J."/>
            <person name="Villasante A."/>
            <person name="Walenz B."/>
            <person name="Wang J."/>
            <person name="Wasserman M."/>
            <person name="Watts T."/>
            <person name="Wilson D."/>
            <person name="Wilson R.K."/>
            <person name="Wing R.A."/>
            <person name="Wolfner M.F."/>
            <person name="Wong A."/>
            <person name="Wong G.K."/>
            <person name="Wu C.I."/>
            <person name="Wu G."/>
            <person name="Yamamoto D."/>
            <person name="Yang H.P."/>
            <person name="Yang S.P."/>
            <person name="Yorke J.A."/>
            <person name="Yoshida K."/>
            <person name="Zdobnov E."/>
            <person name="Zhang P."/>
            <person name="Zhang Y."/>
            <person name="Zimin A.V."/>
            <person name="Baldwin J."/>
            <person name="Abdouelleil A."/>
            <person name="Abdulkadir J."/>
            <person name="Abebe A."/>
            <person name="Abera B."/>
            <person name="Abreu J."/>
            <person name="Acer S.C."/>
            <person name="Aftuck L."/>
            <person name="Alexander A."/>
            <person name="An P."/>
            <person name="Anderson E."/>
            <person name="Anderson S."/>
            <person name="Arachi H."/>
            <person name="Azer M."/>
            <person name="Bachantsang P."/>
            <person name="Barry A."/>
            <person name="Bayul T."/>
            <person name="Berlin A."/>
            <person name="Bessette D."/>
            <person name="Bloom T."/>
            <person name="Blye J."/>
            <person name="Boguslavskiy L."/>
            <person name="Bonnet C."/>
            <person name="Boukhgalter B."/>
            <person name="Bourzgui I."/>
            <person name="Brown A."/>
            <person name="Cahill P."/>
            <person name="Channer S."/>
            <person name="Cheshatsang Y."/>
            <person name="Chuda L."/>
            <person name="Citroen M."/>
            <person name="Collymore A."/>
            <person name="Cooke P."/>
            <person name="Costello M."/>
            <person name="D'Aco K."/>
            <person name="Daza R."/>
            <person name="De Haan G."/>
            <person name="DeGray S."/>
            <person name="DeMaso C."/>
            <person name="Dhargay N."/>
            <person name="Dooley K."/>
            <person name="Dooley E."/>
            <person name="Doricent M."/>
            <person name="Dorje P."/>
            <person name="Dorjee K."/>
            <person name="Dupes A."/>
            <person name="Elong R."/>
            <person name="Falk J."/>
            <person name="Farina A."/>
            <person name="Faro S."/>
            <person name="Ferguson D."/>
            <person name="Fisher S."/>
            <person name="Foley C.D."/>
            <person name="Franke A."/>
            <person name="Friedrich D."/>
            <person name="Gadbois L."/>
            <person name="Gearin G."/>
            <person name="Gearin C.R."/>
            <person name="Giannoukos G."/>
            <person name="Goode T."/>
            <person name="Graham J."/>
            <person name="Grandbois E."/>
            <person name="Grewal S."/>
            <person name="Gyaltsen K."/>
            <person name="Hafez N."/>
            <person name="Hagos B."/>
            <person name="Hall J."/>
            <person name="Henson C."/>
            <person name="Hollinger A."/>
            <person name="Honan T."/>
            <person name="Huard M.D."/>
            <person name="Hughes L."/>
            <person name="Hurhula B."/>
            <person name="Husby M.E."/>
            <person name="Kamat A."/>
            <person name="Kanga B."/>
            <person name="Kashin S."/>
            <person name="Khazanovich D."/>
            <person name="Kisner P."/>
            <person name="Lance K."/>
            <person name="Lara M."/>
            <person name="Lee W."/>
            <person name="Lennon N."/>
            <person name="Letendre F."/>
            <person name="LeVine R."/>
            <person name="Lipovsky A."/>
            <person name="Liu X."/>
            <person name="Liu J."/>
            <person name="Liu S."/>
            <person name="Lokyitsang T."/>
            <person name="Lokyitsang Y."/>
            <person name="Lubonja R."/>
            <person name="Lui A."/>
            <person name="MacDonald P."/>
            <person name="Magnisalis V."/>
            <person name="Maru K."/>
            <person name="Matthews C."/>
            <person name="McCusker W."/>
            <person name="McDonough S."/>
            <person name="Mehta T."/>
            <person name="Meldrim J."/>
            <person name="Meneus L."/>
            <person name="Mihai O."/>
            <person name="Mihalev A."/>
            <person name="Mihova T."/>
            <person name="Mittelman R."/>
            <person name="Mlenga V."/>
            <person name="Montmayeur A."/>
            <person name="Mulrain L."/>
            <person name="Navidi A."/>
            <person name="Naylor J."/>
            <person name="Negash T."/>
            <person name="Nguyen T."/>
            <person name="Nguyen N."/>
            <person name="Nicol R."/>
            <person name="Norbu C."/>
            <person name="Norbu N."/>
            <person name="Novod N."/>
            <person name="O'Neill B."/>
            <person name="Osman S."/>
            <person name="Markiewicz E."/>
            <person name="Oyono O.L."/>
            <person name="Patti C."/>
            <person name="Phunkhang P."/>
            <person name="Pierre F."/>
            <person name="Priest M."/>
            <person name="Raghuraman S."/>
            <person name="Rege F."/>
            <person name="Reyes R."/>
            <person name="Rise C."/>
            <person name="Rogov P."/>
            <person name="Ross K."/>
            <person name="Ryan E."/>
            <person name="Settipalli S."/>
            <person name="Shea T."/>
            <person name="Sherpa N."/>
            <person name="Shi L."/>
            <person name="Shih D."/>
            <person name="Sparrow T."/>
            <person name="Spaulding J."/>
            <person name="Stalker J."/>
            <person name="Stange-Thomann N."/>
            <person name="Stavropoulos S."/>
            <person name="Stone C."/>
            <person name="Strader C."/>
            <person name="Tesfaye S."/>
            <person name="Thomson T."/>
            <person name="Thoulutsang Y."/>
            <person name="Thoulutsang D."/>
            <person name="Topham K."/>
            <person name="Topping I."/>
            <person name="Tsamla T."/>
            <person name="Vassiliev H."/>
            <person name="Vo A."/>
            <person name="Wangchuk T."/>
            <person name="Wangdi T."/>
            <person name="Weiand M."/>
            <person name="Wilkinson J."/>
            <person name="Wilson A."/>
            <person name="Yadav S."/>
            <person name="Young G."/>
            <person name="Yu Q."/>
            <person name="Zembek L."/>
            <person name="Zhong D."/>
            <person name="Zimmer A."/>
            <person name="Zwirko Z."/>
            <person name="Jaffe D.B."/>
            <person name="Alvarez P."/>
            <person name="Brockman W."/>
            <person name="Butler J."/>
            <person name="Chin C."/>
            <person name="Gnerre S."/>
            <person name="Grabherr M."/>
            <person name="Kleber M."/>
            <person name="Mauceli E."/>
            <person name="MacCallum I."/>
        </authorList>
    </citation>
    <scope>NUCLEOTIDE SEQUENCE [LARGE SCALE GENOMIC DNA]</scope>
    <source>
        <strain evidence="3">Tucson 15081-1352.22</strain>
    </source>
</reference>
<evidence type="ECO:0000259" key="1">
    <source>
        <dbReference type="SMART" id="SM00587"/>
    </source>
</evidence>
<keyword evidence="3" id="KW-1185">Reference proteome</keyword>
<evidence type="ECO:0000313" key="3">
    <source>
        <dbReference type="Proteomes" id="UP000009192"/>
    </source>
</evidence>
<name>B4KBW9_DROMO</name>
<dbReference type="EMBL" id="CH933806">
    <property type="protein sequence ID" value="EDW15821.2"/>
    <property type="molecule type" value="Genomic_DNA"/>
</dbReference>
<dbReference type="InterPro" id="IPR015897">
    <property type="entry name" value="CHK_kinase-like"/>
</dbReference>
<keyword evidence="2" id="KW-0808">Transferase</keyword>
<accession>B4KBW9</accession>
<feature type="domain" description="CHK kinase-like" evidence="1">
    <location>
        <begin position="138"/>
        <end position="330"/>
    </location>
</feature>
<dbReference type="InterPro" id="IPR004119">
    <property type="entry name" value="EcKL"/>
</dbReference>
<gene>
    <name evidence="2" type="primary">Dmoj\GI22567</name>
    <name evidence="2" type="ORF">Dmoj_GI22567</name>
</gene>
<dbReference type="OrthoDB" id="191037at2759"/>
<protein>
    <recommendedName>
        <fullName evidence="1">CHK kinase-like domain-containing protein</fullName>
    </recommendedName>
</protein>
<dbReference type="HOGENOM" id="CLU_010718_0_0_1"/>